<dbReference type="EMBL" id="JADVKH010000106">
    <property type="protein sequence ID" value="MBJ9690961.1"/>
    <property type="molecule type" value="Genomic_DNA"/>
</dbReference>
<gene>
    <name evidence="1" type="ORF">I5589_28165</name>
</gene>
<dbReference type="Proteomes" id="UP000808215">
    <property type="component" value="Unassembled WGS sequence"/>
</dbReference>
<protein>
    <submittedName>
        <fullName evidence="1">Uncharacterized protein</fullName>
    </submittedName>
</protein>
<organism evidence="1 2">
    <name type="scientific">Burkholderia vietnamiensis</name>
    <dbReference type="NCBI Taxonomy" id="60552"/>
    <lineage>
        <taxon>Bacteria</taxon>
        <taxon>Pseudomonadati</taxon>
        <taxon>Pseudomonadota</taxon>
        <taxon>Betaproteobacteria</taxon>
        <taxon>Burkholderiales</taxon>
        <taxon>Burkholderiaceae</taxon>
        <taxon>Burkholderia</taxon>
        <taxon>Burkholderia cepacia complex</taxon>
    </lineage>
</organism>
<evidence type="ECO:0000313" key="2">
    <source>
        <dbReference type="Proteomes" id="UP000808215"/>
    </source>
</evidence>
<name>A0ABS1B3K8_BURVI</name>
<keyword evidence="2" id="KW-1185">Reference proteome</keyword>
<comment type="caution">
    <text evidence="1">The sequence shown here is derived from an EMBL/GenBank/DDBJ whole genome shotgun (WGS) entry which is preliminary data.</text>
</comment>
<sequence>MDSPQPRWTVTGTDQDGNDVSAEIESFRRFTRLEQVAPGRYSCLLLMSLFGGWKAGTVDPNKVVHEIMLLEKGEPSTLKPPIQNRHPPLKGLWHKHYLEQGIPSLAMNVKKGLSKYGMPFFKQKIAEAKAAGETRYLTAGDIQMLAADVVHGNLGRLREAEAMTGEWILFAKHESKNYYLDITTHDKSFHSHVRENIDAICCTEFPFLRELLANA</sequence>
<evidence type="ECO:0000313" key="1">
    <source>
        <dbReference type="EMBL" id="MBJ9690961.1"/>
    </source>
</evidence>
<reference evidence="1 2" key="1">
    <citation type="submission" date="2020-11" db="EMBL/GenBank/DDBJ databases">
        <title>Enhanced detection system for hospital associated transmission using whole genome sequencing surveillance.</title>
        <authorList>
            <person name="Harrison L.H."/>
            <person name="Van Tyne D."/>
            <person name="Marsh J.W."/>
            <person name="Griffith M.P."/>
            <person name="Snyder D.J."/>
            <person name="Cooper V.S."/>
            <person name="Mustapha M."/>
        </authorList>
    </citation>
    <scope>NUCLEOTIDE SEQUENCE [LARGE SCALE GENOMIC DNA]</scope>
    <source>
        <strain evidence="1 2">BC00020</strain>
    </source>
</reference>
<accession>A0ABS1B3K8</accession>
<dbReference type="RefSeq" id="WP_059461258.1">
    <property type="nucleotide sequence ID" value="NZ_CAJZAO010000374.1"/>
</dbReference>
<proteinExistence type="predicted"/>